<reference evidence="17 18" key="1">
    <citation type="submission" date="2018-10" db="EMBL/GenBank/DDBJ databases">
        <title>An updated phylogeny of the Alphaproteobacteria reveals that the parasitic Rickettsiales and Holosporales have independent origins.</title>
        <authorList>
            <person name="Munoz-Gomez S.A."/>
            <person name="Hess S."/>
            <person name="Burger G."/>
            <person name="Lang B.F."/>
            <person name="Susko E."/>
            <person name="Slamovits C.H."/>
            <person name="Roger A.J."/>
        </authorList>
    </citation>
    <scope>NUCLEOTIDE SEQUENCE [LARGE SCALE GENOMIC DNA]</scope>
    <source>
        <strain evidence="17">HOLO01</strain>
    </source>
</reference>
<keyword evidence="12" id="KW-0594">Phospholipid biosynthesis</keyword>
<gene>
    <name evidence="17" type="ORF">EQU50_03580</name>
</gene>
<keyword evidence="18" id="KW-1185">Reference proteome</keyword>
<dbReference type="Gene3D" id="1.20.120.1760">
    <property type="match status" value="1"/>
</dbReference>
<dbReference type="InterPro" id="IPR004570">
    <property type="entry name" value="Phosphatidylglycerol_P_synth"/>
</dbReference>
<evidence type="ECO:0000256" key="11">
    <source>
        <dbReference type="ARBA" id="ARBA00023136"/>
    </source>
</evidence>
<comment type="caution">
    <text evidence="17">The sequence shown here is derived from an EMBL/GenBank/DDBJ whole genome shotgun (WGS) entry which is preliminary data.</text>
</comment>
<protein>
    <recommendedName>
        <fullName evidence="5">CDP-diacylglycerol--glycerol-3-phosphate 3-phosphatidyltransferase</fullName>
        <ecNumber evidence="4">2.7.8.5</ecNumber>
    </recommendedName>
</protein>
<comment type="similarity">
    <text evidence="3 15">Belongs to the CDP-alcohol phosphatidyltransferase class-I family.</text>
</comment>
<feature type="transmembrane region" description="Helical" evidence="16">
    <location>
        <begin position="140"/>
        <end position="161"/>
    </location>
</feature>
<dbReference type="InterPro" id="IPR000462">
    <property type="entry name" value="CDP-OH_P_trans"/>
</dbReference>
<name>A0A4Q7DP04_9PROT</name>
<evidence type="ECO:0000256" key="7">
    <source>
        <dbReference type="ARBA" id="ARBA00022679"/>
    </source>
</evidence>
<feature type="transmembrane region" description="Helical" evidence="16">
    <location>
        <begin position="167"/>
        <end position="188"/>
    </location>
</feature>
<evidence type="ECO:0000256" key="10">
    <source>
        <dbReference type="ARBA" id="ARBA00023098"/>
    </source>
</evidence>
<proteinExistence type="inferred from homology"/>
<feature type="transmembrane region" description="Helical" evidence="16">
    <location>
        <begin position="103"/>
        <end position="128"/>
    </location>
</feature>
<keyword evidence="10" id="KW-0443">Lipid metabolism</keyword>
<evidence type="ECO:0000256" key="2">
    <source>
        <dbReference type="ARBA" id="ARBA00005042"/>
    </source>
</evidence>
<dbReference type="InterPro" id="IPR043130">
    <property type="entry name" value="CDP-OH_PTrfase_TM_dom"/>
</dbReference>
<dbReference type="GO" id="GO:0043337">
    <property type="term" value="F:cardiolipin synthase (CMP-forming)"/>
    <property type="evidence" value="ECO:0007669"/>
    <property type="project" value="TreeGrafter"/>
</dbReference>
<sequence>MHKLKLLSFSVNLKLLVNLNLPNLITGVRVVAAPVVVYGIYNSHPYLAFWIFFIAGLTDWLDGFTARYYNQESILGQLFDPLADKFLIITVTIALMVSHRMPVWLSVAIIGRDVLLLAGSGLVWLYHLPINLKPLVIGKVSTFLQIFLCLFLLGLEILVAPPALAKSFLAVLFYATLTATTFSGLAYAKVFCCSLRKP</sequence>
<evidence type="ECO:0000256" key="4">
    <source>
        <dbReference type="ARBA" id="ARBA00013170"/>
    </source>
</evidence>
<comment type="pathway">
    <text evidence="2">Phospholipid metabolism; phosphatidylglycerol biosynthesis; phosphatidylglycerol from CDP-diacylglycerol: step 1/2.</text>
</comment>
<dbReference type="GO" id="GO:0008444">
    <property type="term" value="F:CDP-diacylglycerol-glycerol-3-phosphate 3-phosphatidyltransferase activity"/>
    <property type="evidence" value="ECO:0007669"/>
    <property type="project" value="UniProtKB-EC"/>
</dbReference>
<dbReference type="PROSITE" id="PS00379">
    <property type="entry name" value="CDP_ALCOHOL_P_TRANSF"/>
    <property type="match status" value="1"/>
</dbReference>
<dbReference type="PANTHER" id="PTHR14269">
    <property type="entry name" value="CDP-DIACYLGLYCEROL--GLYCEROL-3-PHOSPHATE 3-PHOSPHATIDYLTRANSFERASE-RELATED"/>
    <property type="match status" value="1"/>
</dbReference>
<dbReference type="Proteomes" id="UP000293550">
    <property type="component" value="Unassembled WGS sequence"/>
</dbReference>
<dbReference type="OrthoDB" id="9796672at2"/>
<evidence type="ECO:0000256" key="5">
    <source>
        <dbReference type="ARBA" id="ARBA00014944"/>
    </source>
</evidence>
<dbReference type="InterPro" id="IPR050324">
    <property type="entry name" value="CDP-alcohol_PTase-I"/>
</dbReference>
<dbReference type="GO" id="GO:0032049">
    <property type="term" value="P:cardiolipin biosynthetic process"/>
    <property type="evidence" value="ECO:0007669"/>
    <property type="project" value="TreeGrafter"/>
</dbReference>
<comment type="catalytic activity">
    <reaction evidence="14">
        <text>a CDP-1,2-diacyl-sn-glycerol + sn-glycerol 3-phosphate = a 1,2-diacyl-sn-glycero-3-phospho-(1'-sn-glycero-3'-phosphate) + CMP + H(+)</text>
        <dbReference type="Rhea" id="RHEA:12593"/>
        <dbReference type="ChEBI" id="CHEBI:15378"/>
        <dbReference type="ChEBI" id="CHEBI:57597"/>
        <dbReference type="ChEBI" id="CHEBI:58332"/>
        <dbReference type="ChEBI" id="CHEBI:60110"/>
        <dbReference type="ChEBI" id="CHEBI:60377"/>
        <dbReference type="EC" id="2.7.8.5"/>
    </reaction>
</comment>
<dbReference type="EC" id="2.7.8.5" evidence="4"/>
<dbReference type="EMBL" id="SCFB01000004">
    <property type="protein sequence ID" value="RZI46676.1"/>
    <property type="molecule type" value="Genomic_DNA"/>
</dbReference>
<evidence type="ECO:0000256" key="1">
    <source>
        <dbReference type="ARBA" id="ARBA00004141"/>
    </source>
</evidence>
<keyword evidence="11 16" id="KW-0472">Membrane</keyword>
<dbReference type="InterPro" id="IPR048254">
    <property type="entry name" value="CDP_ALCOHOL_P_TRANSF_CS"/>
</dbReference>
<evidence type="ECO:0000256" key="3">
    <source>
        <dbReference type="ARBA" id="ARBA00010441"/>
    </source>
</evidence>
<evidence type="ECO:0000256" key="12">
    <source>
        <dbReference type="ARBA" id="ARBA00023209"/>
    </source>
</evidence>
<dbReference type="Pfam" id="PF01066">
    <property type="entry name" value="CDP-OH_P_transf"/>
    <property type="match status" value="1"/>
</dbReference>
<keyword evidence="7 15" id="KW-0808">Transferase</keyword>
<accession>A0A4Q7DP04</accession>
<keyword evidence="9 16" id="KW-1133">Transmembrane helix</keyword>
<dbReference type="PIRSF" id="PIRSF000847">
    <property type="entry name" value="Phos_ph_gly_syn"/>
    <property type="match status" value="1"/>
</dbReference>
<evidence type="ECO:0000256" key="15">
    <source>
        <dbReference type="RuleBase" id="RU003750"/>
    </source>
</evidence>
<evidence type="ECO:0000256" key="14">
    <source>
        <dbReference type="ARBA" id="ARBA00048586"/>
    </source>
</evidence>
<dbReference type="PANTHER" id="PTHR14269:SF60">
    <property type="entry name" value="CARDIOLIPIN SYNTHASE (CMP-FORMING)"/>
    <property type="match status" value="1"/>
</dbReference>
<keyword evidence="13" id="KW-1208">Phospholipid metabolism</keyword>
<evidence type="ECO:0000313" key="18">
    <source>
        <dbReference type="Proteomes" id="UP000293550"/>
    </source>
</evidence>
<organism evidence="17 18">
    <name type="scientific">Candidatus Finniella inopinata</name>
    <dbReference type="NCBI Taxonomy" id="1696036"/>
    <lineage>
        <taxon>Bacteria</taxon>
        <taxon>Pseudomonadati</taxon>
        <taxon>Pseudomonadota</taxon>
        <taxon>Alphaproteobacteria</taxon>
        <taxon>Holosporales</taxon>
        <taxon>Candidatus Paracaedibacteraceae</taxon>
        <taxon>Candidatus Finniella</taxon>
    </lineage>
</organism>
<evidence type="ECO:0000256" key="6">
    <source>
        <dbReference type="ARBA" id="ARBA00022516"/>
    </source>
</evidence>
<keyword evidence="6" id="KW-0444">Lipid biosynthesis</keyword>
<comment type="subcellular location">
    <subcellularLocation>
        <location evidence="1">Membrane</location>
        <topology evidence="1">Multi-pass membrane protein</topology>
    </subcellularLocation>
</comment>
<dbReference type="GO" id="GO:0016020">
    <property type="term" value="C:membrane"/>
    <property type="evidence" value="ECO:0007669"/>
    <property type="project" value="UniProtKB-SubCell"/>
</dbReference>
<evidence type="ECO:0000313" key="17">
    <source>
        <dbReference type="EMBL" id="RZI46676.1"/>
    </source>
</evidence>
<keyword evidence="8 16" id="KW-0812">Transmembrane</keyword>
<evidence type="ECO:0000256" key="9">
    <source>
        <dbReference type="ARBA" id="ARBA00022989"/>
    </source>
</evidence>
<dbReference type="AlphaFoldDB" id="A0A4Q7DP04"/>
<evidence type="ECO:0000256" key="13">
    <source>
        <dbReference type="ARBA" id="ARBA00023264"/>
    </source>
</evidence>
<evidence type="ECO:0000256" key="8">
    <source>
        <dbReference type="ARBA" id="ARBA00022692"/>
    </source>
</evidence>
<evidence type="ECO:0000256" key="16">
    <source>
        <dbReference type="SAM" id="Phobius"/>
    </source>
</evidence>